<sequence length="166" mass="18940">MYEVGDYIVHPGQGVCKVDEIVDGPNESYMLMPVGGRHPMRISYPVSGEGRLRPVLSQNEAEKIIDEYPSMSVEDFSCKSNALEEQHFKDEMRHGTCRDSVRIVKTFRVRIDQMRARNKKPPVAYERILKQASQRSLEELSVALGVSVEDVQQLFKAQEGERPEDN</sequence>
<comment type="caution">
    <text evidence="2">The sequence shown here is derived from an EMBL/GenBank/DDBJ whole genome shotgun (WGS) entry which is preliminary data.</text>
</comment>
<accession>A0A6N7XAU8</accession>
<dbReference type="RefSeq" id="WP_154435044.1">
    <property type="nucleotide sequence ID" value="NZ_VUNC01000004.1"/>
</dbReference>
<evidence type="ECO:0000259" key="1">
    <source>
        <dbReference type="Pfam" id="PF02559"/>
    </source>
</evidence>
<name>A0A6N7XAU8_9ACTN</name>
<organism evidence="2 3">
    <name type="scientific">Olsenella porci</name>
    <dbReference type="NCBI Taxonomy" id="2652279"/>
    <lineage>
        <taxon>Bacteria</taxon>
        <taxon>Bacillati</taxon>
        <taxon>Actinomycetota</taxon>
        <taxon>Coriobacteriia</taxon>
        <taxon>Coriobacteriales</taxon>
        <taxon>Atopobiaceae</taxon>
        <taxon>Olsenella</taxon>
    </lineage>
</organism>
<dbReference type="Gene3D" id="2.40.10.170">
    <property type="match status" value="1"/>
</dbReference>
<reference evidence="2 3" key="1">
    <citation type="submission" date="2019-08" db="EMBL/GenBank/DDBJ databases">
        <title>In-depth cultivation of the pig gut microbiome towards novel bacterial diversity and tailored functional studies.</title>
        <authorList>
            <person name="Wylensek D."/>
            <person name="Hitch T.C.A."/>
            <person name="Clavel T."/>
        </authorList>
    </citation>
    <scope>NUCLEOTIDE SEQUENCE [LARGE SCALE GENOMIC DNA]</scope>
    <source>
        <strain evidence="2 3">CA-Schmier-601-WT-1</strain>
    </source>
</reference>
<dbReference type="AlphaFoldDB" id="A0A6N7XAU8"/>
<proteinExistence type="predicted"/>
<gene>
    <name evidence="2" type="ORF">FYJ68_06070</name>
</gene>
<dbReference type="Pfam" id="PF02559">
    <property type="entry name" value="CarD_TRCF_RID"/>
    <property type="match status" value="1"/>
</dbReference>
<dbReference type="InterPro" id="IPR003711">
    <property type="entry name" value="CarD-like/TRCF_RID"/>
</dbReference>
<feature type="domain" description="CarD-like/TRCF RNAP-interacting" evidence="1">
    <location>
        <begin position="2"/>
        <end position="55"/>
    </location>
</feature>
<dbReference type="Gene3D" id="1.20.58.1290">
    <property type="entry name" value="CarD-like, C-terminal domain"/>
    <property type="match status" value="1"/>
</dbReference>
<evidence type="ECO:0000313" key="3">
    <source>
        <dbReference type="Proteomes" id="UP000469325"/>
    </source>
</evidence>
<protein>
    <submittedName>
        <fullName evidence="2">CarD family transcriptional regulator</fullName>
    </submittedName>
</protein>
<evidence type="ECO:0000313" key="2">
    <source>
        <dbReference type="EMBL" id="MST72670.1"/>
    </source>
</evidence>
<dbReference type="EMBL" id="VUNC01000004">
    <property type="protein sequence ID" value="MST72670.1"/>
    <property type="molecule type" value="Genomic_DNA"/>
</dbReference>
<dbReference type="Proteomes" id="UP000469325">
    <property type="component" value="Unassembled WGS sequence"/>
</dbReference>
<dbReference type="InterPro" id="IPR042215">
    <property type="entry name" value="CarD-like_C"/>
</dbReference>
<keyword evidence="3" id="KW-1185">Reference proteome</keyword>